<dbReference type="EMBL" id="BAND01000050">
    <property type="protein sequence ID" value="GAJ29163.1"/>
    <property type="molecule type" value="Genomic_DNA"/>
</dbReference>
<accession>A0A023D4U8</accession>
<reference evidence="3 4" key="2">
    <citation type="journal article" date="2014" name="FEMS Microbiol. Lett.">
        <title>Draft genomic DNA sequence of the facultatively methylotrophic bacterium Acidomonas methanolica type strain MB58.</title>
        <authorList>
            <person name="Higashiura N."/>
            <person name="Hadano H."/>
            <person name="Hirakawa H."/>
            <person name="Matsutani M."/>
            <person name="Takabe S."/>
            <person name="Matsushita K."/>
            <person name="Azuma Y."/>
        </authorList>
    </citation>
    <scope>NUCLEOTIDE SEQUENCE [LARGE SCALE GENOMIC DNA]</scope>
    <source>
        <strain evidence="3 4">MB58</strain>
    </source>
</reference>
<sequence length="216" mass="22376">MRGVVWMATACLGLGAGLGSGAGMARAEEGAHPRLTPERDVTVIYSVQPQGAPAPEQVSVAFAKDGNKLRIEPLSHVGATILDRPAQTVTLVLVKQHLYAVVTPHHGLRNPFLLDLSMHFTPQGTDKVAGLECGKWAIVTPRGMATACVTPDGVILSEEGVDSDGLRGKLLAQTVTYAPIPAAEFEPPPGFEKVEGSHPPGGGLHTGLGKAASSGP</sequence>
<dbReference type="Proteomes" id="UP000019760">
    <property type="component" value="Unassembled WGS sequence"/>
</dbReference>
<evidence type="ECO:0000313" key="3">
    <source>
        <dbReference type="EMBL" id="GAJ29163.1"/>
    </source>
</evidence>
<name>A0A023D4U8_ACIMT</name>
<evidence type="ECO:0000256" key="2">
    <source>
        <dbReference type="SAM" id="SignalP"/>
    </source>
</evidence>
<evidence type="ECO:0008006" key="5">
    <source>
        <dbReference type="Google" id="ProtNLM"/>
    </source>
</evidence>
<feature type="region of interest" description="Disordered" evidence="1">
    <location>
        <begin position="186"/>
        <end position="216"/>
    </location>
</feature>
<dbReference type="RefSeq" id="WP_132127089.1">
    <property type="nucleotide sequence ID" value="NZ_BAND01000050.1"/>
</dbReference>
<feature type="signal peptide" evidence="2">
    <location>
        <begin position="1"/>
        <end position="27"/>
    </location>
</feature>
<gene>
    <name evidence="3" type="ORF">Amme_050_006</name>
</gene>
<organism evidence="3 4">
    <name type="scientific">Acidomonas methanolica NBRC 104435</name>
    <dbReference type="NCBI Taxonomy" id="1231351"/>
    <lineage>
        <taxon>Bacteria</taxon>
        <taxon>Pseudomonadati</taxon>
        <taxon>Pseudomonadota</taxon>
        <taxon>Alphaproteobacteria</taxon>
        <taxon>Acetobacterales</taxon>
        <taxon>Acetobacteraceae</taxon>
        <taxon>Acidomonas</taxon>
    </lineage>
</organism>
<evidence type="ECO:0000256" key="1">
    <source>
        <dbReference type="SAM" id="MobiDB-lite"/>
    </source>
</evidence>
<comment type="caution">
    <text evidence="3">The sequence shown here is derived from an EMBL/GenBank/DDBJ whole genome shotgun (WGS) entry which is preliminary data.</text>
</comment>
<protein>
    <recommendedName>
        <fullName evidence="5">DUF4412 domain-containing protein</fullName>
    </recommendedName>
</protein>
<evidence type="ECO:0000313" key="4">
    <source>
        <dbReference type="Proteomes" id="UP000019760"/>
    </source>
</evidence>
<reference evidence="4" key="1">
    <citation type="journal article" date="2014" name="FEMS Microbiol. Lett.">
        <title>Draft Genomic DNA Sequence of the Facultatively Methylotrophic Bacterium Acidomonas methanolica type strain MB58.</title>
        <authorList>
            <person name="Higashiura N."/>
            <person name="Hadano H."/>
            <person name="Hirakawa H."/>
            <person name="Matsutani M."/>
            <person name="Takabe S."/>
            <person name="Matsushita K."/>
            <person name="Azuma Y."/>
        </authorList>
    </citation>
    <scope>NUCLEOTIDE SEQUENCE [LARGE SCALE GENOMIC DNA]</scope>
    <source>
        <strain evidence="4">MB58</strain>
    </source>
</reference>
<dbReference type="OrthoDB" id="7268862at2"/>
<keyword evidence="4" id="KW-1185">Reference proteome</keyword>
<proteinExistence type="predicted"/>
<keyword evidence="2" id="KW-0732">Signal</keyword>
<feature type="chain" id="PRO_5030001372" description="DUF4412 domain-containing protein" evidence="2">
    <location>
        <begin position="28"/>
        <end position="216"/>
    </location>
</feature>
<dbReference type="AlphaFoldDB" id="A0A023D4U8"/>